<proteinExistence type="predicted"/>
<dbReference type="AlphaFoldDB" id="A0A4U5JHQ3"/>
<dbReference type="InterPro" id="IPR055713">
    <property type="entry name" value="DUF7289"/>
</dbReference>
<name>A0A4U5JHQ3_9EURY</name>
<dbReference type="OrthoDB" id="118051at2157"/>
<dbReference type="Pfam" id="PF23960">
    <property type="entry name" value="DUF7289"/>
    <property type="match status" value="1"/>
</dbReference>
<sequence>MSARPGGLEIDHRGVSDVVSYVLVFSLITASVGVVTVVGFGAIDDRQAAERVNNVERAFDVFAANMENVYRDGAPSRATEMRLAGGSLGLGDPVVITIEASNGDNVTVSSNPLVYRDGDTEIVYSSGALLRSEGDSSVMLRDPPFRTDTTTASFPIVDTYVSSGATTVSSDGPIRVSSAARGVNTTVPSSFGSSGAYNVTVESSRSDAWERYFDAQPNTNVRVHDSDRVVAEVTTAGIVAPRFPVRLRFSQ</sequence>
<feature type="transmembrane region" description="Helical" evidence="1">
    <location>
        <begin position="20"/>
        <end position="43"/>
    </location>
</feature>
<gene>
    <name evidence="2" type="ORF">DM868_02740</name>
</gene>
<keyword evidence="1" id="KW-0812">Transmembrane</keyword>
<evidence type="ECO:0000313" key="3">
    <source>
        <dbReference type="Proteomes" id="UP000308037"/>
    </source>
</evidence>
<dbReference type="Proteomes" id="UP000308037">
    <property type="component" value="Unassembled WGS sequence"/>
</dbReference>
<comment type="caution">
    <text evidence="2">The sequence shown here is derived from an EMBL/GenBank/DDBJ whole genome shotgun (WGS) entry which is preliminary data.</text>
</comment>
<dbReference type="RefSeq" id="WP_137275316.1">
    <property type="nucleotide sequence ID" value="NZ_QKNX01000001.1"/>
</dbReference>
<keyword evidence="1" id="KW-1133">Transmembrane helix</keyword>
<protein>
    <submittedName>
        <fullName evidence="2">Uncharacterized protein</fullName>
    </submittedName>
</protein>
<evidence type="ECO:0000256" key="1">
    <source>
        <dbReference type="SAM" id="Phobius"/>
    </source>
</evidence>
<keyword evidence="1" id="KW-0472">Membrane</keyword>
<evidence type="ECO:0000313" key="2">
    <source>
        <dbReference type="EMBL" id="TKR28016.1"/>
    </source>
</evidence>
<dbReference type="EMBL" id="QKNX01000001">
    <property type="protein sequence ID" value="TKR28016.1"/>
    <property type="molecule type" value="Genomic_DNA"/>
</dbReference>
<organism evidence="2 3">
    <name type="scientific">Natronomonas salsuginis</name>
    <dbReference type="NCBI Taxonomy" id="2217661"/>
    <lineage>
        <taxon>Archaea</taxon>
        <taxon>Methanobacteriati</taxon>
        <taxon>Methanobacteriota</taxon>
        <taxon>Stenosarchaea group</taxon>
        <taxon>Halobacteria</taxon>
        <taxon>Halobacteriales</taxon>
        <taxon>Natronomonadaceae</taxon>
        <taxon>Natronomonas</taxon>
    </lineage>
</organism>
<keyword evidence="3" id="KW-1185">Reference proteome</keyword>
<accession>A0A4U5JHQ3</accession>
<reference evidence="2 3" key="1">
    <citation type="submission" date="2019-04" db="EMBL/GenBank/DDBJ databases">
        <title>Natronomonas sp. F20-122 a newhaloarchaeon isolated from a saline saltern of Isla Bacuta, Huelva, Spain.</title>
        <authorList>
            <person name="Duran-Viseras A."/>
            <person name="Sanchez-Porro C."/>
            <person name="Ventosa A."/>
        </authorList>
    </citation>
    <scope>NUCLEOTIDE SEQUENCE [LARGE SCALE GENOMIC DNA]</scope>
    <source>
        <strain evidence="2 3">F20-122</strain>
    </source>
</reference>